<feature type="compositionally biased region" description="Polar residues" evidence="1">
    <location>
        <begin position="70"/>
        <end position="87"/>
    </location>
</feature>
<proteinExistence type="predicted"/>
<evidence type="ECO:0000313" key="2">
    <source>
        <dbReference type="EMBL" id="KAF5854852.1"/>
    </source>
</evidence>
<evidence type="ECO:0000313" key="3">
    <source>
        <dbReference type="Proteomes" id="UP000541154"/>
    </source>
</evidence>
<protein>
    <submittedName>
        <fullName evidence="2">Uncharacterized protein</fullName>
    </submittedName>
</protein>
<accession>A0A8H6E0I7</accession>
<sequence>MARTKPQWPRTSLNGEQARDGEISGVGVKTENAQVPICPRRGRKKVAHFVWGNRPAHGPSHTKALPPESLSDTGTFARTSAPQPSSVVTCKGARANSLSNLGASELPGNRQSYGTSSGRRLGSFAPLRFFPARQVVSLCLVAKGTLSWASREETGTVAHLSRAFSLQAGQCSSPAVKRLGVRSGVTEARWPLGLRQRWGLWIVGRWPSLTRRFLEGAALWQPPFVGVATGSGPSTLGPYAAGSSAPFAGVSGGNPLRADRILEGSSGGNWMAVRVPPVRRRYRCGWALVRPIRSNILEPNLLAFRGGLGLGDPVPLAL</sequence>
<dbReference type="Proteomes" id="UP000541154">
    <property type="component" value="Unassembled WGS sequence"/>
</dbReference>
<feature type="region of interest" description="Disordered" evidence="1">
    <location>
        <begin position="1"/>
        <end position="26"/>
    </location>
</feature>
<name>A0A8H6E0I7_PETAA</name>
<gene>
    <name evidence="2" type="ORF">ETB97_011054</name>
</gene>
<feature type="region of interest" description="Disordered" evidence="1">
    <location>
        <begin position="52"/>
        <end position="87"/>
    </location>
</feature>
<keyword evidence="3" id="KW-1185">Reference proteome</keyword>
<comment type="caution">
    <text evidence="2">The sequence shown here is derived from an EMBL/GenBank/DDBJ whole genome shotgun (WGS) entry which is preliminary data.</text>
</comment>
<organism evidence="2 3">
    <name type="scientific">Petromyces alliaceus</name>
    <name type="common">Aspergillus alliaceus</name>
    <dbReference type="NCBI Taxonomy" id="209559"/>
    <lineage>
        <taxon>Eukaryota</taxon>
        <taxon>Fungi</taxon>
        <taxon>Dikarya</taxon>
        <taxon>Ascomycota</taxon>
        <taxon>Pezizomycotina</taxon>
        <taxon>Eurotiomycetes</taxon>
        <taxon>Eurotiomycetidae</taxon>
        <taxon>Eurotiales</taxon>
        <taxon>Aspergillaceae</taxon>
        <taxon>Aspergillus</taxon>
        <taxon>Aspergillus subgen. Circumdati</taxon>
    </lineage>
</organism>
<evidence type="ECO:0000256" key="1">
    <source>
        <dbReference type="SAM" id="MobiDB-lite"/>
    </source>
</evidence>
<reference evidence="2 3" key="1">
    <citation type="submission" date="2019-04" db="EMBL/GenBank/DDBJ databases">
        <title>Aspergillus burnettii sp. nov., novel species from soil in southeast Queensland.</title>
        <authorList>
            <person name="Gilchrist C.L.M."/>
            <person name="Pitt J.I."/>
            <person name="Lange L."/>
            <person name="Lacey H.J."/>
            <person name="Vuong D."/>
            <person name="Midgley D.J."/>
            <person name="Greenfield P."/>
            <person name="Bradbury M."/>
            <person name="Lacey E."/>
            <person name="Busk P.K."/>
            <person name="Pilgaard B."/>
            <person name="Chooi Y.H."/>
            <person name="Piggott A.M."/>
        </authorList>
    </citation>
    <scope>NUCLEOTIDE SEQUENCE [LARGE SCALE GENOMIC DNA]</scope>
    <source>
        <strain evidence="2 3">FRR 5400</strain>
    </source>
</reference>
<dbReference type="AlphaFoldDB" id="A0A8H6E0I7"/>
<dbReference type="EMBL" id="SPNV01000634">
    <property type="protein sequence ID" value="KAF5854852.1"/>
    <property type="molecule type" value="Genomic_DNA"/>
</dbReference>